<protein>
    <submittedName>
        <fullName evidence="6">LysR family transcriptional regulator</fullName>
    </submittedName>
</protein>
<accession>A0ABY4JNN6</accession>
<dbReference type="InterPro" id="IPR036390">
    <property type="entry name" value="WH_DNA-bd_sf"/>
</dbReference>
<organism evidence="6 7">
    <name type="scientific">Gottfriedia acidiceleris</name>
    <dbReference type="NCBI Taxonomy" id="371036"/>
    <lineage>
        <taxon>Bacteria</taxon>
        <taxon>Bacillati</taxon>
        <taxon>Bacillota</taxon>
        <taxon>Bacilli</taxon>
        <taxon>Bacillales</taxon>
        <taxon>Bacillaceae</taxon>
        <taxon>Gottfriedia</taxon>
    </lineage>
</organism>
<evidence type="ECO:0000313" key="6">
    <source>
        <dbReference type="EMBL" id="UPM55459.1"/>
    </source>
</evidence>
<dbReference type="SUPFAM" id="SSF46785">
    <property type="entry name" value="Winged helix' DNA-binding domain"/>
    <property type="match status" value="1"/>
</dbReference>
<evidence type="ECO:0000256" key="3">
    <source>
        <dbReference type="ARBA" id="ARBA00023125"/>
    </source>
</evidence>
<keyword evidence="7" id="KW-1185">Reference proteome</keyword>
<comment type="similarity">
    <text evidence="1">Belongs to the LysR transcriptional regulatory family.</text>
</comment>
<name>A0ABY4JNN6_9BACI</name>
<dbReference type="PRINTS" id="PR00039">
    <property type="entry name" value="HTHLYSR"/>
</dbReference>
<dbReference type="Proteomes" id="UP000830639">
    <property type="component" value="Chromosome"/>
</dbReference>
<evidence type="ECO:0000256" key="2">
    <source>
        <dbReference type="ARBA" id="ARBA00023015"/>
    </source>
</evidence>
<sequence length="298" mass="34525">MNFEQMEYIVKVASEKSIIKAAEKLHITSSGLSQSISQLEHEMGISIFTRSRKGTFPTEEGKILIKRASEVLEIISKLNEELSDYKNNKKIHLKIVASPTFAAVLLRALNRIKDEHPNVTIEIEEKDPPLIMETIKHTEYDFCFFPQDLEILKGEKNINYELIRTDRVHVIVGKNSPLYHLDYVTKADVLEMDTACYSIYSDYYYSKLIKENKNKIRVTTNSMNILTEAVREHNVFVYSHESGAKFHPYILSGNLRSIPYKENNEYVVKDLWVIYPKNKKLSNIGKKFIEIVKEIATQ</sequence>
<keyword evidence="3" id="KW-0238">DNA-binding</keyword>
<dbReference type="InterPro" id="IPR000847">
    <property type="entry name" value="LysR_HTH_N"/>
</dbReference>
<evidence type="ECO:0000256" key="4">
    <source>
        <dbReference type="ARBA" id="ARBA00023163"/>
    </source>
</evidence>
<dbReference type="PANTHER" id="PTHR30419">
    <property type="entry name" value="HTH-TYPE TRANSCRIPTIONAL REGULATOR YBHD"/>
    <property type="match status" value="1"/>
</dbReference>
<evidence type="ECO:0000313" key="7">
    <source>
        <dbReference type="Proteomes" id="UP000830639"/>
    </source>
</evidence>
<reference evidence="6 7" key="1">
    <citation type="submission" date="2022-04" db="EMBL/GenBank/DDBJ databases">
        <title>Mechanism of arsenic methylation and mitigation arsenic toxicity by Bacillus sp. LH14 from an Arsenic-Contaminated Paddy Soil.</title>
        <authorList>
            <person name="Wang D."/>
        </authorList>
    </citation>
    <scope>NUCLEOTIDE SEQUENCE [LARGE SCALE GENOMIC DNA]</scope>
    <source>
        <strain evidence="6 7">LH14</strain>
    </source>
</reference>
<keyword evidence="4" id="KW-0804">Transcription</keyword>
<dbReference type="CDD" id="cd05466">
    <property type="entry name" value="PBP2_LTTR_substrate"/>
    <property type="match status" value="1"/>
</dbReference>
<gene>
    <name evidence="6" type="ORF">MY490_06350</name>
</gene>
<proteinExistence type="inferred from homology"/>
<dbReference type="SUPFAM" id="SSF53850">
    <property type="entry name" value="Periplasmic binding protein-like II"/>
    <property type="match status" value="1"/>
</dbReference>
<evidence type="ECO:0000259" key="5">
    <source>
        <dbReference type="PROSITE" id="PS50931"/>
    </source>
</evidence>
<dbReference type="Pfam" id="PF03466">
    <property type="entry name" value="LysR_substrate"/>
    <property type="match status" value="1"/>
</dbReference>
<dbReference type="PANTHER" id="PTHR30419:SF8">
    <property type="entry name" value="NITROGEN ASSIMILATION TRANSCRIPTIONAL ACTIVATOR-RELATED"/>
    <property type="match status" value="1"/>
</dbReference>
<evidence type="ECO:0000256" key="1">
    <source>
        <dbReference type="ARBA" id="ARBA00009437"/>
    </source>
</evidence>
<dbReference type="InterPro" id="IPR036388">
    <property type="entry name" value="WH-like_DNA-bd_sf"/>
</dbReference>
<keyword evidence="2" id="KW-0805">Transcription regulation</keyword>
<dbReference type="RefSeq" id="WP_248268471.1">
    <property type="nucleotide sequence ID" value="NZ_CP096034.1"/>
</dbReference>
<dbReference type="Pfam" id="PF00126">
    <property type="entry name" value="HTH_1"/>
    <property type="match status" value="1"/>
</dbReference>
<dbReference type="EMBL" id="CP096034">
    <property type="protein sequence ID" value="UPM55459.1"/>
    <property type="molecule type" value="Genomic_DNA"/>
</dbReference>
<feature type="domain" description="HTH lysR-type" evidence="5">
    <location>
        <begin position="1"/>
        <end position="58"/>
    </location>
</feature>
<dbReference type="Gene3D" id="1.10.10.10">
    <property type="entry name" value="Winged helix-like DNA-binding domain superfamily/Winged helix DNA-binding domain"/>
    <property type="match status" value="1"/>
</dbReference>
<dbReference type="Gene3D" id="3.40.190.290">
    <property type="match status" value="1"/>
</dbReference>
<dbReference type="PROSITE" id="PS50931">
    <property type="entry name" value="HTH_LYSR"/>
    <property type="match status" value="1"/>
</dbReference>
<dbReference type="InterPro" id="IPR005119">
    <property type="entry name" value="LysR_subst-bd"/>
</dbReference>
<dbReference type="InterPro" id="IPR050950">
    <property type="entry name" value="HTH-type_LysR_regulators"/>
</dbReference>